<accession>A0A0D2APJ4</accession>
<dbReference type="GeneID" id="27357551"/>
<protein>
    <submittedName>
        <fullName evidence="2">Uncharacterized protein</fullName>
    </submittedName>
</protein>
<organism evidence="2 3">
    <name type="scientific">Exophiala oligosperma</name>
    <dbReference type="NCBI Taxonomy" id="215243"/>
    <lineage>
        <taxon>Eukaryota</taxon>
        <taxon>Fungi</taxon>
        <taxon>Dikarya</taxon>
        <taxon>Ascomycota</taxon>
        <taxon>Pezizomycotina</taxon>
        <taxon>Eurotiomycetes</taxon>
        <taxon>Chaetothyriomycetidae</taxon>
        <taxon>Chaetothyriales</taxon>
        <taxon>Herpotrichiellaceae</taxon>
        <taxon>Exophiala</taxon>
    </lineage>
</organism>
<reference evidence="2 3" key="1">
    <citation type="submission" date="2015-01" db="EMBL/GenBank/DDBJ databases">
        <title>The Genome Sequence of Exophiala oligosperma CBS72588.</title>
        <authorList>
            <consortium name="The Broad Institute Genomics Platform"/>
            <person name="Cuomo C."/>
            <person name="de Hoog S."/>
            <person name="Gorbushina A."/>
            <person name="Stielow B."/>
            <person name="Teixiera M."/>
            <person name="Abouelleil A."/>
            <person name="Chapman S.B."/>
            <person name="Priest M."/>
            <person name="Young S.K."/>
            <person name="Wortman J."/>
            <person name="Nusbaum C."/>
            <person name="Birren B."/>
        </authorList>
    </citation>
    <scope>NUCLEOTIDE SEQUENCE [LARGE SCALE GENOMIC DNA]</scope>
    <source>
        <strain evidence="2 3">CBS 72588</strain>
    </source>
</reference>
<evidence type="ECO:0000313" key="3">
    <source>
        <dbReference type="Proteomes" id="UP000053342"/>
    </source>
</evidence>
<name>A0A0D2APJ4_9EURO</name>
<keyword evidence="3" id="KW-1185">Reference proteome</keyword>
<dbReference type="VEuPathDB" id="FungiDB:PV06_05477"/>
<proteinExistence type="predicted"/>
<sequence>MPRGIPPPDSTRSHSKSRDQERKVFLLLRRFEACVRWYYKPCGRKGEVSGVVWCFPQYWSLAQSRRGNRWCIHHDCCGLIISWKQDGWMFRTVDIYPRTVHINPALFM</sequence>
<evidence type="ECO:0000256" key="1">
    <source>
        <dbReference type="SAM" id="MobiDB-lite"/>
    </source>
</evidence>
<dbReference type="Proteomes" id="UP000053342">
    <property type="component" value="Unassembled WGS sequence"/>
</dbReference>
<gene>
    <name evidence="2" type="ORF">PV06_05477</name>
</gene>
<evidence type="ECO:0000313" key="2">
    <source>
        <dbReference type="EMBL" id="KIW41876.1"/>
    </source>
</evidence>
<feature type="region of interest" description="Disordered" evidence="1">
    <location>
        <begin position="1"/>
        <end position="20"/>
    </location>
</feature>
<dbReference type="HOGENOM" id="CLU_2196998_0_0_1"/>
<dbReference type="EMBL" id="KN847336">
    <property type="protein sequence ID" value="KIW41876.1"/>
    <property type="molecule type" value="Genomic_DNA"/>
</dbReference>
<dbReference type="RefSeq" id="XP_016262092.1">
    <property type="nucleotide sequence ID" value="XM_016406488.1"/>
</dbReference>
<dbReference type="AlphaFoldDB" id="A0A0D2APJ4"/>